<name>A0A920CNU2_9BACL</name>
<comment type="caution">
    <text evidence="2">The sequence shown here is derived from an EMBL/GenBank/DDBJ whole genome shotgun (WGS) entry which is preliminary data.</text>
</comment>
<evidence type="ECO:0000313" key="2">
    <source>
        <dbReference type="EMBL" id="GIO44184.1"/>
    </source>
</evidence>
<dbReference type="Proteomes" id="UP000678895">
    <property type="component" value="Unassembled WGS sequence"/>
</dbReference>
<dbReference type="EMBL" id="BORS01000015">
    <property type="protein sequence ID" value="GIO44184.1"/>
    <property type="molecule type" value="Genomic_DNA"/>
</dbReference>
<evidence type="ECO:0000256" key="1">
    <source>
        <dbReference type="SAM" id="Phobius"/>
    </source>
</evidence>
<keyword evidence="3" id="KW-1185">Reference proteome</keyword>
<dbReference type="RefSeq" id="WP_301629765.1">
    <property type="nucleotide sequence ID" value="NZ_BORS01000015.1"/>
</dbReference>
<feature type="transmembrane region" description="Helical" evidence="1">
    <location>
        <begin position="6"/>
        <end position="24"/>
    </location>
</feature>
<proteinExistence type="predicted"/>
<gene>
    <name evidence="2" type="ORF">J41TS4_39420</name>
</gene>
<evidence type="ECO:0000313" key="3">
    <source>
        <dbReference type="Proteomes" id="UP000678895"/>
    </source>
</evidence>
<keyword evidence="1" id="KW-1133">Transmembrane helix</keyword>
<dbReference type="AlphaFoldDB" id="A0A920CNU2"/>
<sequence>MKNTKYMIAAVVIILLGISLFIVYEDSKKTTFNEAVLKNLNVKTTIWNHPLR</sequence>
<protein>
    <submittedName>
        <fullName evidence="2">Uncharacterized protein</fullName>
    </submittedName>
</protein>
<keyword evidence="1" id="KW-0812">Transmembrane</keyword>
<organism evidence="2 3">
    <name type="scientific">Paenibacillus apis</name>
    <dbReference type="NCBI Taxonomy" id="1792174"/>
    <lineage>
        <taxon>Bacteria</taxon>
        <taxon>Bacillati</taxon>
        <taxon>Bacillota</taxon>
        <taxon>Bacilli</taxon>
        <taxon>Bacillales</taxon>
        <taxon>Paenibacillaceae</taxon>
        <taxon>Paenibacillus</taxon>
    </lineage>
</organism>
<accession>A0A920CNU2</accession>
<keyword evidence="1" id="KW-0472">Membrane</keyword>
<reference evidence="2" key="1">
    <citation type="submission" date="2021-03" db="EMBL/GenBank/DDBJ databases">
        <title>Antimicrobial resistance genes in bacteria isolated from Japanese honey, and their potential for conferring macrolide and lincosamide resistance in the American foulbrood pathogen Paenibacillus larvae.</title>
        <authorList>
            <person name="Okamoto M."/>
            <person name="Kumagai M."/>
            <person name="Kanamori H."/>
            <person name="Takamatsu D."/>
        </authorList>
    </citation>
    <scope>NUCLEOTIDE SEQUENCE</scope>
    <source>
        <strain evidence="2">J41TS4</strain>
    </source>
</reference>